<dbReference type="OrthoDB" id="20982at2759"/>
<keyword evidence="2" id="KW-1185">Reference proteome</keyword>
<comment type="caution">
    <text evidence="1">The sequence shown here is derived from an EMBL/GenBank/DDBJ whole genome shotgun (WGS) entry which is preliminary data.</text>
</comment>
<reference evidence="2" key="1">
    <citation type="submission" date="2020-01" db="EMBL/GenBank/DDBJ databases">
        <title>Draft genome sequence of the Termite Coptotermes fromosanus.</title>
        <authorList>
            <person name="Itakura S."/>
            <person name="Yosikawa Y."/>
            <person name="Umezawa K."/>
        </authorList>
    </citation>
    <scope>NUCLEOTIDE SEQUENCE [LARGE SCALE GENOMIC DNA]</scope>
</reference>
<dbReference type="GO" id="GO:0006325">
    <property type="term" value="P:chromatin organization"/>
    <property type="evidence" value="ECO:0007669"/>
    <property type="project" value="TreeGrafter"/>
</dbReference>
<evidence type="ECO:0000313" key="1">
    <source>
        <dbReference type="EMBL" id="GFG31222.1"/>
    </source>
</evidence>
<organism evidence="1 2">
    <name type="scientific">Coptotermes formosanus</name>
    <name type="common">Formosan subterranean termite</name>
    <dbReference type="NCBI Taxonomy" id="36987"/>
    <lineage>
        <taxon>Eukaryota</taxon>
        <taxon>Metazoa</taxon>
        <taxon>Ecdysozoa</taxon>
        <taxon>Arthropoda</taxon>
        <taxon>Hexapoda</taxon>
        <taxon>Insecta</taxon>
        <taxon>Pterygota</taxon>
        <taxon>Neoptera</taxon>
        <taxon>Polyneoptera</taxon>
        <taxon>Dictyoptera</taxon>
        <taxon>Blattodea</taxon>
        <taxon>Blattoidea</taxon>
        <taxon>Termitoidae</taxon>
        <taxon>Rhinotermitidae</taxon>
        <taxon>Coptotermes</taxon>
    </lineage>
</organism>
<dbReference type="Proteomes" id="UP000502823">
    <property type="component" value="Unassembled WGS sequence"/>
</dbReference>
<gene>
    <name evidence="1" type="ORF">Cfor_07634</name>
</gene>
<protein>
    <submittedName>
        <fullName evidence="1">Uncharacterized protein</fullName>
    </submittedName>
</protein>
<accession>A0A6L2PJ88</accession>
<proteinExistence type="predicted"/>
<dbReference type="InParanoid" id="A0A6L2PJ88"/>
<dbReference type="AlphaFoldDB" id="A0A6L2PJ88"/>
<dbReference type="PANTHER" id="PTHR28678:SF1">
    <property type="entry name" value="CODANIN-1"/>
    <property type="match status" value="1"/>
</dbReference>
<dbReference type="PANTHER" id="PTHR28678">
    <property type="entry name" value="CODANIN-1"/>
    <property type="match status" value="1"/>
</dbReference>
<sequence>MPWVVKYLSMIDPVSAHLPYYRAVFKQLFHLYRDLQLSGRASFLIRLLLGWLFESSDFLEGLFYTWRQDLSSNKSPDPGLISYPTFRWF</sequence>
<dbReference type="GO" id="GO:0005634">
    <property type="term" value="C:nucleus"/>
    <property type="evidence" value="ECO:0007669"/>
    <property type="project" value="TreeGrafter"/>
</dbReference>
<dbReference type="EMBL" id="BLKM01004375">
    <property type="protein sequence ID" value="GFG31222.1"/>
    <property type="molecule type" value="Genomic_DNA"/>
</dbReference>
<evidence type="ECO:0000313" key="2">
    <source>
        <dbReference type="Proteomes" id="UP000502823"/>
    </source>
</evidence>
<dbReference type="InterPro" id="IPR040031">
    <property type="entry name" value="Codanin-1"/>
</dbReference>
<name>A0A6L2PJ88_COPFO</name>